<dbReference type="InterPro" id="IPR037143">
    <property type="entry name" value="4-PPantetheinyl_Trfase_dom_sf"/>
</dbReference>
<dbReference type="InterPro" id="IPR008278">
    <property type="entry name" value="4-PPantetheinyl_Trfase_dom"/>
</dbReference>
<protein>
    <submittedName>
        <fullName evidence="5">4'-phosphopantetheinyl transferase EntD</fullName>
    </submittedName>
</protein>
<dbReference type="GO" id="GO:0016740">
    <property type="term" value="F:transferase activity"/>
    <property type="evidence" value="ECO:0007669"/>
    <property type="project" value="UniProtKB-KW"/>
</dbReference>
<evidence type="ECO:0000256" key="1">
    <source>
        <dbReference type="ARBA" id="ARBA00022679"/>
    </source>
</evidence>
<keyword evidence="6" id="KW-1185">Reference proteome</keyword>
<dbReference type="SUPFAM" id="SSF56214">
    <property type="entry name" value="4'-phosphopantetheinyl transferase"/>
    <property type="match status" value="1"/>
</dbReference>
<dbReference type="PANTHER" id="PTHR38096">
    <property type="entry name" value="ENTEROBACTIN SYNTHASE COMPONENT D"/>
    <property type="match status" value="1"/>
</dbReference>
<sequence>MIEEVLPSHVRAFEAFEHVPFATLHPQEATLVARAVESRRLEFATARYCAHQALSALGAPEGPLLATPRGLPVWPDAVRGAITHTTGYHAAAVADASRVAALGIDAEPDRPLPRGVLESIALPEEIAQVGQLTARHPGINWDKLLFSTKESVYKAWFPQTSLALEFEEALIRIDPVRRTFSARVLPPALVAAHPDLSTFAGRWLVREGIVLTAITVDTPTTGGGPVGHHPDPALTRPPSHS</sequence>
<dbReference type="Pfam" id="PF17837">
    <property type="entry name" value="4PPT_N"/>
    <property type="match status" value="1"/>
</dbReference>
<name>A0ABS4L5E9_STRAV</name>
<dbReference type="RefSeq" id="WP_189973989.1">
    <property type="nucleotide sequence ID" value="NZ_BMVL01000022.1"/>
</dbReference>
<evidence type="ECO:0000313" key="5">
    <source>
        <dbReference type="EMBL" id="MBP2037339.1"/>
    </source>
</evidence>
<dbReference type="EMBL" id="JAGGLQ010000005">
    <property type="protein sequence ID" value="MBP2037339.1"/>
    <property type="molecule type" value="Genomic_DNA"/>
</dbReference>
<proteinExistence type="predicted"/>
<dbReference type="PANTHER" id="PTHR38096:SF1">
    <property type="entry name" value="ENTEROBACTIN SYNTHASE COMPONENT D"/>
    <property type="match status" value="1"/>
</dbReference>
<dbReference type="Pfam" id="PF01648">
    <property type="entry name" value="ACPS"/>
    <property type="match status" value="1"/>
</dbReference>
<evidence type="ECO:0000256" key="2">
    <source>
        <dbReference type="SAM" id="MobiDB-lite"/>
    </source>
</evidence>
<organism evidence="5 6">
    <name type="scientific">Streptomyces avidinii</name>
    <dbReference type="NCBI Taxonomy" id="1895"/>
    <lineage>
        <taxon>Bacteria</taxon>
        <taxon>Bacillati</taxon>
        <taxon>Actinomycetota</taxon>
        <taxon>Actinomycetes</taxon>
        <taxon>Kitasatosporales</taxon>
        <taxon>Streptomycetaceae</taxon>
        <taxon>Streptomyces</taxon>
    </lineage>
</organism>
<reference evidence="5 6" key="1">
    <citation type="submission" date="2021-03" db="EMBL/GenBank/DDBJ databases">
        <title>Genomic Encyclopedia of Type Strains, Phase IV (KMG-IV): sequencing the most valuable type-strain genomes for metagenomic binning, comparative biology and taxonomic classification.</title>
        <authorList>
            <person name="Goeker M."/>
        </authorList>
    </citation>
    <scope>NUCLEOTIDE SEQUENCE [LARGE SCALE GENOMIC DNA]</scope>
    <source>
        <strain evidence="5 6">DSM 40526</strain>
    </source>
</reference>
<feature type="domain" description="4'-phosphopantetheinyl transferase" evidence="3">
    <location>
        <begin position="102"/>
        <end position="178"/>
    </location>
</feature>
<dbReference type="Proteomes" id="UP001519310">
    <property type="component" value="Unassembled WGS sequence"/>
</dbReference>
<keyword evidence="1 5" id="KW-0808">Transferase</keyword>
<dbReference type="PRINTS" id="PR01399">
    <property type="entry name" value="ENTSNTHTASED"/>
</dbReference>
<dbReference type="InterPro" id="IPR003542">
    <property type="entry name" value="Enbac_synth_compD-like"/>
</dbReference>
<gene>
    <name evidence="5" type="ORF">J2Z77_003140</name>
</gene>
<dbReference type="InterPro" id="IPR041354">
    <property type="entry name" value="4PPT_N"/>
</dbReference>
<feature type="region of interest" description="Disordered" evidence="2">
    <location>
        <begin position="220"/>
        <end position="241"/>
    </location>
</feature>
<feature type="domain" description="4'-phosphopantetheinyl transferase N-terminal" evidence="4">
    <location>
        <begin position="27"/>
        <end position="94"/>
    </location>
</feature>
<accession>A0ABS4L5E9</accession>
<evidence type="ECO:0000313" key="6">
    <source>
        <dbReference type="Proteomes" id="UP001519310"/>
    </source>
</evidence>
<evidence type="ECO:0000259" key="3">
    <source>
        <dbReference type="Pfam" id="PF01648"/>
    </source>
</evidence>
<comment type="caution">
    <text evidence="5">The sequence shown here is derived from an EMBL/GenBank/DDBJ whole genome shotgun (WGS) entry which is preliminary data.</text>
</comment>
<evidence type="ECO:0000259" key="4">
    <source>
        <dbReference type="Pfam" id="PF17837"/>
    </source>
</evidence>